<reference evidence="2 3" key="1">
    <citation type="submission" date="2018-06" db="EMBL/GenBank/DDBJ databases">
        <title>Genomic Encyclopedia of Archaeal and Bacterial Type Strains, Phase II (KMG-II): from individual species to whole genera.</title>
        <authorList>
            <person name="Goeker M."/>
        </authorList>
    </citation>
    <scope>NUCLEOTIDE SEQUENCE [LARGE SCALE GENOMIC DNA]</scope>
    <source>
        <strain evidence="2 3">ATCC BAA-1881</strain>
    </source>
</reference>
<dbReference type="AlphaFoldDB" id="A0A326UCN8"/>
<name>A0A326UCN8_THEHA</name>
<proteinExistence type="predicted"/>
<evidence type="ECO:0000256" key="1">
    <source>
        <dbReference type="SAM" id="Phobius"/>
    </source>
</evidence>
<sequence>MSFLSTKHRYTVRLLLFIILILFVVTLSTLALLLFQYLLD</sequence>
<gene>
    <name evidence="2" type="ORF">EI42_03744</name>
</gene>
<evidence type="ECO:0000313" key="2">
    <source>
        <dbReference type="EMBL" id="PZW26592.1"/>
    </source>
</evidence>
<dbReference type="EMBL" id="QKUF01000014">
    <property type="protein sequence ID" value="PZW26592.1"/>
    <property type="molecule type" value="Genomic_DNA"/>
</dbReference>
<keyword evidence="1" id="KW-0812">Transmembrane</keyword>
<evidence type="ECO:0000313" key="3">
    <source>
        <dbReference type="Proteomes" id="UP000248806"/>
    </source>
</evidence>
<protein>
    <submittedName>
        <fullName evidence="2">Uncharacterized protein</fullName>
    </submittedName>
</protein>
<keyword evidence="1" id="KW-0472">Membrane</keyword>
<feature type="transmembrane region" description="Helical" evidence="1">
    <location>
        <begin position="12"/>
        <end position="39"/>
    </location>
</feature>
<keyword evidence="3" id="KW-1185">Reference proteome</keyword>
<dbReference type="Proteomes" id="UP000248806">
    <property type="component" value="Unassembled WGS sequence"/>
</dbReference>
<comment type="caution">
    <text evidence="2">The sequence shown here is derived from an EMBL/GenBank/DDBJ whole genome shotgun (WGS) entry which is preliminary data.</text>
</comment>
<organism evidence="2 3">
    <name type="scientific">Thermosporothrix hazakensis</name>
    <dbReference type="NCBI Taxonomy" id="644383"/>
    <lineage>
        <taxon>Bacteria</taxon>
        <taxon>Bacillati</taxon>
        <taxon>Chloroflexota</taxon>
        <taxon>Ktedonobacteria</taxon>
        <taxon>Ktedonobacterales</taxon>
        <taxon>Thermosporotrichaceae</taxon>
        <taxon>Thermosporothrix</taxon>
    </lineage>
</organism>
<keyword evidence="1" id="KW-1133">Transmembrane helix</keyword>
<accession>A0A326UCN8</accession>